<feature type="binding site" evidence="5">
    <location>
        <position position="45"/>
    </location>
    <ligand>
        <name>substrate</name>
    </ligand>
</feature>
<evidence type="ECO:0000313" key="7">
    <source>
        <dbReference type="EMBL" id="MCI8283630.1"/>
    </source>
</evidence>
<evidence type="ECO:0000256" key="4">
    <source>
        <dbReference type="ARBA" id="ARBA00022842"/>
    </source>
</evidence>
<dbReference type="Proteomes" id="UP001203104">
    <property type="component" value="Unassembled WGS sequence"/>
</dbReference>
<keyword evidence="3 5" id="KW-0378">Hydrolase</keyword>
<dbReference type="NCBIfam" id="NF002578">
    <property type="entry name" value="PRK02230.1"/>
    <property type="match status" value="1"/>
</dbReference>
<evidence type="ECO:0000313" key="6">
    <source>
        <dbReference type="EMBL" id="ASU13983.1"/>
    </source>
</evidence>
<proteinExistence type="inferred from homology"/>
<dbReference type="InterPro" id="IPR008162">
    <property type="entry name" value="Pyrophosphatase"/>
</dbReference>
<reference evidence="6 8" key="1">
    <citation type="submission" date="2017-08" db="EMBL/GenBank/DDBJ databases">
        <title>The complete genome sequence of a Mycoplasma hyopneumoniae isolate in Korea.</title>
        <authorList>
            <person name="Han J."/>
            <person name="Lee N."/>
        </authorList>
    </citation>
    <scope>NUCLEOTIDE SEQUENCE [LARGE SCALE GENOMIC DNA]</scope>
    <source>
        <strain evidence="6 8">KM014</strain>
    </source>
</reference>
<reference evidence="7 9" key="2">
    <citation type="submission" date="2019-05" db="EMBL/GenBank/DDBJ databases">
        <title>Genome sequencing and assembly of Mycoplasma hyopneumoniae strains UFV01 and UFV02.</title>
        <authorList>
            <person name="De Souza L.F."/>
            <person name="Gonzaga N.F."/>
            <person name="Santos M.R."/>
            <person name="Deeney A.S."/>
            <person name="Vidigal P.M.P."/>
            <person name="Moreira M.A.S."/>
            <person name="Fietto J.R.L."/>
            <person name="Bressan G.C."/>
            <person name="Rycroft A.N."/>
            <person name="Silva Junior A."/>
        </authorList>
    </citation>
    <scope>NUCLEOTIDE SEQUENCE [LARGE SCALE GENOMIC DNA]</scope>
    <source>
        <strain evidence="7 9">UFV01</strain>
    </source>
</reference>
<gene>
    <name evidence="5 6" type="primary">ppa</name>
    <name evidence="6" type="ORF">CIB43_00067</name>
    <name evidence="7" type="ORF">FEF30_03620</name>
</gene>
<dbReference type="EMBL" id="VBRW01000008">
    <property type="protein sequence ID" value="MCI8283630.1"/>
    <property type="molecule type" value="Genomic_DNA"/>
</dbReference>
<feature type="binding site" evidence="5">
    <location>
        <position position="60"/>
    </location>
    <ligand>
        <name>Mg(2+)</name>
        <dbReference type="ChEBI" id="CHEBI:18420"/>
        <label>1</label>
    </ligand>
</feature>
<dbReference type="InterPro" id="IPR036649">
    <property type="entry name" value="Pyrophosphatase_sf"/>
</dbReference>
<feature type="binding site" evidence="5">
    <location>
        <position position="60"/>
    </location>
    <ligand>
        <name>Mg(2+)</name>
        <dbReference type="ChEBI" id="CHEBI:18420"/>
        <label>2</label>
    </ligand>
</feature>
<dbReference type="HAMAP" id="MF_00209">
    <property type="entry name" value="Inorganic_PPase"/>
    <property type="match status" value="1"/>
</dbReference>
<dbReference type="Proteomes" id="UP000215452">
    <property type="component" value="Chromosome"/>
</dbReference>
<dbReference type="EMBL" id="CP022714">
    <property type="protein sequence ID" value="ASU13983.1"/>
    <property type="molecule type" value="Genomic_DNA"/>
</dbReference>
<dbReference type="EC" id="3.6.1.1" evidence="5"/>
<evidence type="ECO:0000256" key="2">
    <source>
        <dbReference type="ARBA" id="ARBA00022723"/>
    </source>
</evidence>
<evidence type="ECO:0000256" key="1">
    <source>
        <dbReference type="ARBA" id="ARBA00001946"/>
    </source>
</evidence>
<evidence type="ECO:0000313" key="8">
    <source>
        <dbReference type="Proteomes" id="UP000215452"/>
    </source>
</evidence>
<sequence length="185" mass="21921">MENKIILVDIEISKGSNIKYELDSKTKKLVVDRILYGDFVYPANYGSIPKTLDWDGDALDFLVYSNQKFLPGTQLNARLLGALEMIDDGEIDTKLIGVHNDDYRFDHIKSLDDLPQEWLDSIYYFFSNYKNWKRPGITKVSKFLKYDQALKEYKTCQELFNKYKDFKKSEFLKLMMEQFPEKYQK</sequence>
<feature type="binding site" evidence="5">
    <location>
        <position position="33"/>
    </location>
    <ligand>
        <name>substrate</name>
    </ligand>
</feature>
<keyword evidence="4 5" id="KW-0460">Magnesium</keyword>
<comment type="function">
    <text evidence="5">Catalyzes the hydrolysis of inorganic pyrophosphate (PPi) forming two phosphate ions.</text>
</comment>
<dbReference type="GO" id="GO:0004427">
    <property type="term" value="F:inorganic diphosphate phosphatase activity"/>
    <property type="evidence" value="ECO:0007669"/>
    <property type="project" value="UniProtKB-UniRule"/>
</dbReference>
<feature type="binding site" evidence="5">
    <location>
        <position position="129"/>
    </location>
    <ligand>
        <name>substrate</name>
    </ligand>
</feature>
<comment type="catalytic activity">
    <reaction evidence="5">
        <text>diphosphate + H2O = 2 phosphate + H(+)</text>
        <dbReference type="Rhea" id="RHEA:24576"/>
        <dbReference type="ChEBI" id="CHEBI:15377"/>
        <dbReference type="ChEBI" id="CHEBI:15378"/>
        <dbReference type="ChEBI" id="CHEBI:33019"/>
        <dbReference type="ChEBI" id="CHEBI:43474"/>
        <dbReference type="EC" id="3.6.1.1"/>
    </reaction>
</comment>
<dbReference type="RefSeq" id="WP_011206453.1">
    <property type="nucleotide sequence ID" value="NZ_CP034597.1"/>
</dbReference>
<dbReference type="GO" id="GO:0000287">
    <property type="term" value="F:magnesium ion binding"/>
    <property type="evidence" value="ECO:0007669"/>
    <property type="project" value="UniProtKB-UniRule"/>
</dbReference>
<dbReference type="PANTHER" id="PTHR10286">
    <property type="entry name" value="INORGANIC PYROPHOSPHATASE"/>
    <property type="match status" value="1"/>
</dbReference>
<evidence type="ECO:0000256" key="5">
    <source>
        <dbReference type="HAMAP-Rule" id="MF_00209"/>
    </source>
</evidence>
<protein>
    <recommendedName>
        <fullName evidence="5">Inorganic pyrophosphatase</fullName>
        <ecNumber evidence="5">3.6.1.1</ecNumber>
    </recommendedName>
    <alternativeName>
        <fullName evidence="5">Pyrophosphate phospho-hydrolase</fullName>
        <shortName evidence="5">PPase</shortName>
    </alternativeName>
</protein>
<dbReference type="GO" id="GO:0005737">
    <property type="term" value="C:cytoplasm"/>
    <property type="evidence" value="ECO:0007669"/>
    <property type="project" value="UniProtKB-SubCell"/>
</dbReference>
<comment type="cofactor">
    <cofactor evidence="1 5">
        <name>Mg(2+)</name>
        <dbReference type="ChEBI" id="CHEBI:18420"/>
    </cofactor>
</comment>
<dbReference type="Gene3D" id="3.90.80.10">
    <property type="entry name" value="Inorganic pyrophosphatase"/>
    <property type="match status" value="1"/>
</dbReference>
<name>A0A223M8X3_MESHO</name>
<feature type="binding site" evidence="5">
    <location>
        <position position="19"/>
    </location>
    <ligand>
        <name>substrate</name>
    </ligand>
</feature>
<comment type="subunit">
    <text evidence="5">Homohexamer.</text>
</comment>
<evidence type="ECO:0000313" key="9">
    <source>
        <dbReference type="Proteomes" id="UP001203104"/>
    </source>
</evidence>
<dbReference type="CDD" id="cd00412">
    <property type="entry name" value="pyrophosphatase"/>
    <property type="match status" value="1"/>
</dbReference>
<comment type="subcellular location">
    <subcellularLocation>
        <location evidence="5">Cytoplasm</location>
    </subcellularLocation>
</comment>
<dbReference type="GO" id="GO:0006796">
    <property type="term" value="P:phosphate-containing compound metabolic process"/>
    <property type="evidence" value="ECO:0007669"/>
    <property type="project" value="InterPro"/>
</dbReference>
<keyword evidence="2 5" id="KW-0479">Metal-binding</keyword>
<dbReference type="SUPFAM" id="SSF50324">
    <property type="entry name" value="Inorganic pyrophosphatase"/>
    <property type="match status" value="1"/>
</dbReference>
<accession>A0A223M8X3</accession>
<dbReference type="Pfam" id="PF00719">
    <property type="entry name" value="Pyrophosphatase"/>
    <property type="match status" value="1"/>
</dbReference>
<comment type="similarity">
    <text evidence="5">Belongs to the PPase family.</text>
</comment>
<feature type="binding site" evidence="5">
    <location>
        <position position="55"/>
    </location>
    <ligand>
        <name>Mg(2+)</name>
        <dbReference type="ChEBI" id="CHEBI:18420"/>
        <label>1</label>
    </ligand>
</feature>
<dbReference type="AlphaFoldDB" id="A0A223M8X3"/>
<organism evidence="6 8">
    <name type="scientific">Mesomycoplasma hyopneumoniae</name>
    <name type="common">Mycoplasma hyopneumoniae</name>
    <dbReference type="NCBI Taxonomy" id="2099"/>
    <lineage>
        <taxon>Bacteria</taxon>
        <taxon>Bacillati</taxon>
        <taxon>Mycoplasmatota</taxon>
        <taxon>Mycoplasmoidales</taxon>
        <taxon>Metamycoplasmataceae</taxon>
        <taxon>Mesomycoplasma</taxon>
    </lineage>
</organism>
<feature type="binding site" evidence="5">
    <location>
        <position position="92"/>
    </location>
    <ligand>
        <name>Mg(2+)</name>
        <dbReference type="ChEBI" id="CHEBI:18420"/>
        <label>1</label>
    </ligand>
</feature>
<keyword evidence="5" id="KW-0963">Cytoplasm</keyword>
<evidence type="ECO:0000256" key="3">
    <source>
        <dbReference type="ARBA" id="ARBA00022801"/>
    </source>
</evidence>